<evidence type="ECO:0000313" key="2">
    <source>
        <dbReference type="EMBL" id="MFC0350226.1"/>
    </source>
</evidence>
<proteinExistence type="predicted"/>
<evidence type="ECO:0000256" key="1">
    <source>
        <dbReference type="SAM" id="Phobius"/>
    </source>
</evidence>
<name>A0ABV6IEH8_9BURK</name>
<reference evidence="2 3" key="1">
    <citation type="submission" date="2024-09" db="EMBL/GenBank/DDBJ databases">
        <authorList>
            <person name="Sun Q."/>
            <person name="Mori K."/>
        </authorList>
    </citation>
    <scope>NUCLEOTIDE SEQUENCE [LARGE SCALE GENOMIC DNA]</scope>
    <source>
        <strain evidence="2 3">CCM 8677</strain>
    </source>
</reference>
<organism evidence="2 3">
    <name type="scientific">Undibacterium danionis</name>
    <dbReference type="NCBI Taxonomy" id="1812100"/>
    <lineage>
        <taxon>Bacteria</taxon>
        <taxon>Pseudomonadati</taxon>
        <taxon>Pseudomonadota</taxon>
        <taxon>Betaproteobacteria</taxon>
        <taxon>Burkholderiales</taxon>
        <taxon>Oxalobacteraceae</taxon>
        <taxon>Undibacterium</taxon>
    </lineage>
</organism>
<evidence type="ECO:0000313" key="3">
    <source>
        <dbReference type="Proteomes" id="UP001589844"/>
    </source>
</evidence>
<dbReference type="EMBL" id="JBHLXJ010000009">
    <property type="protein sequence ID" value="MFC0350226.1"/>
    <property type="molecule type" value="Genomic_DNA"/>
</dbReference>
<keyword evidence="1" id="KW-1133">Transmembrane helix</keyword>
<protein>
    <submittedName>
        <fullName evidence="2">Type II secretion system protein</fullName>
    </submittedName>
</protein>
<feature type="transmembrane region" description="Helical" evidence="1">
    <location>
        <begin position="14"/>
        <end position="34"/>
    </location>
</feature>
<keyword evidence="1" id="KW-0472">Membrane</keyword>
<sequence length="308" mass="32198">MDHAHIPNSMRRQAGIALFVIVAIVAILALAVFAKWAMSDAQRRLGQNTGINKVLNKAELALASFVAQHRRLPCPADGRMVSNTANVGLELASCTAQAHGVLPWVTLGLSEDDARDPWGARLTYRVDPALTGTAVRLMNMSNCDISGTGSVAGGGACRSPTPTCVANPTSCTSPSTFLVGKGLDVWDGTGGAAAWATRVNNRVLGSGAAYVLISHGETGAGAYNARGILQPGTIGVIASVPPPGTQIAGDDEMPNFANLGLNLPATQASTYRAARYSTGINSSHFDDYVRHPTISEVLKKASLQDRIH</sequence>
<comment type="caution">
    <text evidence="2">The sequence shown here is derived from an EMBL/GenBank/DDBJ whole genome shotgun (WGS) entry which is preliminary data.</text>
</comment>
<gene>
    <name evidence="2" type="ORF">ACFFJH_10450</name>
</gene>
<dbReference type="RefSeq" id="WP_390212271.1">
    <property type="nucleotide sequence ID" value="NZ_JBHLXJ010000009.1"/>
</dbReference>
<accession>A0ABV6IEH8</accession>
<keyword evidence="1" id="KW-0812">Transmembrane</keyword>
<keyword evidence="3" id="KW-1185">Reference proteome</keyword>
<dbReference type="Proteomes" id="UP001589844">
    <property type="component" value="Unassembled WGS sequence"/>
</dbReference>